<feature type="region of interest" description="Disordered" evidence="1">
    <location>
        <begin position="64"/>
        <end position="88"/>
    </location>
</feature>
<feature type="compositionally biased region" description="Polar residues" evidence="1">
    <location>
        <begin position="1"/>
        <end position="11"/>
    </location>
</feature>
<feature type="region of interest" description="Disordered" evidence="1">
    <location>
        <begin position="1"/>
        <end position="22"/>
    </location>
</feature>
<sequence length="163" mass="17274">RWWPQRRQSAVSADKGVSSETSSSTRAKVTGAACSCTATCWRATHCRQWEGRGDPPSCTRMLQGNSTKPLSSLIPTPSSEGTQSAATPSIRCSCRRRSSDSSDGHFSFKGSTCAAILIGQAAVVLGLSSNSVLAQDDLVAPAATSEQADVNVTGLRRMRYAYV</sequence>
<reference evidence="2" key="3">
    <citation type="journal article" date="2017" name="Nature">
        <title>Genome sequence of the progenitor of the wheat D genome Aegilops tauschii.</title>
        <authorList>
            <person name="Luo M.C."/>
            <person name="Gu Y.Q."/>
            <person name="Puiu D."/>
            <person name="Wang H."/>
            <person name="Twardziok S.O."/>
            <person name="Deal K.R."/>
            <person name="Huo N."/>
            <person name="Zhu T."/>
            <person name="Wang L."/>
            <person name="Wang Y."/>
            <person name="McGuire P.E."/>
            <person name="Liu S."/>
            <person name="Long H."/>
            <person name="Ramasamy R.K."/>
            <person name="Rodriguez J.C."/>
            <person name="Van S.L."/>
            <person name="Yuan L."/>
            <person name="Wang Z."/>
            <person name="Xia Z."/>
            <person name="Xiao L."/>
            <person name="Anderson O.D."/>
            <person name="Ouyang S."/>
            <person name="Liang Y."/>
            <person name="Zimin A.V."/>
            <person name="Pertea G."/>
            <person name="Qi P."/>
            <person name="Bennetzen J.L."/>
            <person name="Dai X."/>
            <person name="Dawson M.W."/>
            <person name="Muller H.G."/>
            <person name="Kugler K."/>
            <person name="Rivarola-Duarte L."/>
            <person name="Spannagl M."/>
            <person name="Mayer K.F.X."/>
            <person name="Lu F.H."/>
            <person name="Bevan M.W."/>
            <person name="Leroy P."/>
            <person name="Li P."/>
            <person name="You F.M."/>
            <person name="Sun Q."/>
            <person name="Liu Z."/>
            <person name="Lyons E."/>
            <person name="Wicker T."/>
            <person name="Salzberg S.L."/>
            <person name="Devos K.M."/>
            <person name="Dvorak J."/>
        </authorList>
    </citation>
    <scope>NUCLEOTIDE SEQUENCE [LARGE SCALE GENOMIC DNA]</scope>
    <source>
        <strain evidence="2">cv. AL8/78</strain>
    </source>
</reference>
<dbReference type="Gramene" id="AET6Gv20147700.21">
    <property type="protein sequence ID" value="AET6Gv20147700.21"/>
    <property type="gene ID" value="AET6Gv20147700"/>
</dbReference>
<reference evidence="3" key="1">
    <citation type="journal article" date="2014" name="Science">
        <title>Ancient hybridizations among the ancestral genomes of bread wheat.</title>
        <authorList>
            <consortium name="International Wheat Genome Sequencing Consortium,"/>
            <person name="Marcussen T."/>
            <person name="Sandve S.R."/>
            <person name="Heier L."/>
            <person name="Spannagl M."/>
            <person name="Pfeifer M."/>
            <person name="Jakobsen K.S."/>
            <person name="Wulff B.B."/>
            <person name="Steuernagel B."/>
            <person name="Mayer K.F."/>
            <person name="Olsen O.A."/>
        </authorList>
    </citation>
    <scope>NUCLEOTIDE SEQUENCE [LARGE SCALE GENOMIC DNA]</scope>
    <source>
        <strain evidence="3">cv. AL8/78</strain>
    </source>
</reference>
<proteinExistence type="predicted"/>
<evidence type="ECO:0000313" key="2">
    <source>
        <dbReference type="EnsemblPlants" id="AET6Gv20147700.21"/>
    </source>
</evidence>
<reference evidence="3" key="2">
    <citation type="journal article" date="2017" name="Nat. Plants">
        <title>The Aegilops tauschii genome reveals multiple impacts of transposons.</title>
        <authorList>
            <person name="Zhao G."/>
            <person name="Zou C."/>
            <person name="Li K."/>
            <person name="Wang K."/>
            <person name="Li T."/>
            <person name="Gao L."/>
            <person name="Zhang X."/>
            <person name="Wang H."/>
            <person name="Yang Z."/>
            <person name="Liu X."/>
            <person name="Jiang W."/>
            <person name="Mao L."/>
            <person name="Kong X."/>
            <person name="Jiao Y."/>
            <person name="Jia J."/>
        </authorList>
    </citation>
    <scope>NUCLEOTIDE SEQUENCE [LARGE SCALE GENOMIC DNA]</scope>
    <source>
        <strain evidence="3">cv. AL8/78</strain>
    </source>
</reference>
<keyword evidence="3" id="KW-1185">Reference proteome</keyword>
<dbReference type="AlphaFoldDB" id="A0A453MYD7"/>
<accession>A0A453MYD7</accession>
<dbReference type="PANTHER" id="PTHR47689">
    <property type="entry name" value="TETRATRICOPEPTIDE REPEAT (TPR)-LIKE SUPERFAMILY PROTEIN"/>
    <property type="match status" value="1"/>
</dbReference>
<evidence type="ECO:0000256" key="1">
    <source>
        <dbReference type="SAM" id="MobiDB-lite"/>
    </source>
</evidence>
<organism evidence="2 3">
    <name type="scientific">Aegilops tauschii subsp. strangulata</name>
    <name type="common">Goatgrass</name>
    <dbReference type="NCBI Taxonomy" id="200361"/>
    <lineage>
        <taxon>Eukaryota</taxon>
        <taxon>Viridiplantae</taxon>
        <taxon>Streptophyta</taxon>
        <taxon>Embryophyta</taxon>
        <taxon>Tracheophyta</taxon>
        <taxon>Spermatophyta</taxon>
        <taxon>Magnoliopsida</taxon>
        <taxon>Liliopsida</taxon>
        <taxon>Poales</taxon>
        <taxon>Poaceae</taxon>
        <taxon>BOP clade</taxon>
        <taxon>Pooideae</taxon>
        <taxon>Triticodae</taxon>
        <taxon>Triticeae</taxon>
        <taxon>Triticinae</taxon>
        <taxon>Aegilops</taxon>
    </lineage>
</organism>
<reference evidence="2" key="5">
    <citation type="journal article" date="2021" name="G3 (Bethesda)">
        <title>Aegilops tauschii genome assembly Aet v5.0 features greater sequence contiguity and improved annotation.</title>
        <authorList>
            <person name="Wang L."/>
            <person name="Zhu T."/>
            <person name="Rodriguez J.C."/>
            <person name="Deal K.R."/>
            <person name="Dubcovsky J."/>
            <person name="McGuire P.E."/>
            <person name="Lux T."/>
            <person name="Spannagl M."/>
            <person name="Mayer K.F.X."/>
            <person name="Baldrich P."/>
            <person name="Meyers B.C."/>
            <person name="Huo N."/>
            <person name="Gu Y.Q."/>
            <person name="Zhou H."/>
            <person name="Devos K.M."/>
            <person name="Bennetzen J.L."/>
            <person name="Unver T."/>
            <person name="Budak H."/>
            <person name="Gulick P.J."/>
            <person name="Galiba G."/>
            <person name="Kalapos B."/>
            <person name="Nelson D.R."/>
            <person name="Li P."/>
            <person name="You F.M."/>
            <person name="Luo M.C."/>
            <person name="Dvorak J."/>
        </authorList>
    </citation>
    <scope>NUCLEOTIDE SEQUENCE [LARGE SCALE GENOMIC DNA]</scope>
    <source>
        <strain evidence="2">cv. AL8/78</strain>
    </source>
</reference>
<feature type="compositionally biased region" description="Polar residues" evidence="1">
    <location>
        <begin position="64"/>
        <end position="87"/>
    </location>
</feature>
<reference evidence="2" key="4">
    <citation type="submission" date="2019-03" db="UniProtKB">
        <authorList>
            <consortium name="EnsemblPlants"/>
        </authorList>
    </citation>
    <scope>IDENTIFICATION</scope>
</reference>
<name>A0A453MYD7_AEGTS</name>
<dbReference type="EnsemblPlants" id="AET6Gv20147700.21">
    <property type="protein sequence ID" value="AET6Gv20147700.21"/>
    <property type="gene ID" value="AET6Gv20147700"/>
</dbReference>
<evidence type="ECO:0000313" key="3">
    <source>
        <dbReference type="Proteomes" id="UP000015105"/>
    </source>
</evidence>
<protein>
    <submittedName>
        <fullName evidence="2">Uncharacterized protein</fullName>
    </submittedName>
</protein>
<dbReference type="Proteomes" id="UP000015105">
    <property type="component" value="Chromosome 6D"/>
</dbReference>
<dbReference type="PANTHER" id="PTHR47689:SF2">
    <property type="entry name" value="TETRATRICOPEPTIDE REPEAT (TPR)-LIKE SUPERFAMILY PROTEIN"/>
    <property type="match status" value="1"/>
</dbReference>